<protein>
    <submittedName>
        <fullName evidence="10">NADH oxidase</fullName>
    </submittedName>
</protein>
<evidence type="ECO:0000256" key="4">
    <source>
        <dbReference type="ARBA" id="ARBA00022827"/>
    </source>
</evidence>
<comment type="similarity">
    <text evidence="2">Belongs to the class-III pyridine nucleotide-disulfide oxidoreductase family.</text>
</comment>
<evidence type="ECO:0000313" key="11">
    <source>
        <dbReference type="Proteomes" id="UP000032552"/>
    </source>
</evidence>
<keyword evidence="6" id="KW-0558">Oxidation</keyword>
<evidence type="ECO:0000256" key="7">
    <source>
        <dbReference type="ARBA" id="ARBA00023284"/>
    </source>
</evidence>
<evidence type="ECO:0000256" key="6">
    <source>
        <dbReference type="ARBA" id="ARBA00023097"/>
    </source>
</evidence>
<organism evidence="10 11">
    <name type="scientific">Lacticaseibacillus paracasei NRIC 0644</name>
    <dbReference type="NCBI Taxonomy" id="1435038"/>
    <lineage>
        <taxon>Bacteria</taxon>
        <taxon>Bacillati</taxon>
        <taxon>Bacillota</taxon>
        <taxon>Bacilli</taxon>
        <taxon>Lactobacillales</taxon>
        <taxon>Lactobacillaceae</taxon>
        <taxon>Lacticaseibacillus</taxon>
    </lineage>
</organism>
<accession>A0A0C9NYT9</accession>
<sequence>MLMKVVVVGCTHAGTAAVRELLMKHPETEVDVFERREDISFLSCGIALYLEGTVGRLEDMFYATPASLEALGPHVHVHLKHDVLSIDAADHRILAENLKTGNQQHYQYDKLVMATGSYPVVPPISGVSIPRVLMCKNYDDARRIKESAKDAEHIAIVGGGYIGVELAEAYSRNHKQVTLINGVSPLLSHYVDLPLSHEISEALTTRGVELKANTVAKHFDSDEQHVFIQTDKGEIQADLAVVCVGFRPMTELLIGQVDMNPDGSIHVNDYMQTSNPDIFAAGDAVAVHFNPTGKDAYAPLATNAVRQGMMAGANLFKPTIKYMGTQATSALKLYDHNLGVTGLTLAHAKRNHLSAASVTMTDDFRPPFMPDTVKITMVLVYDTDDRRILGAQFYSQYDIVNAANLISVMIQNRNTIDQLAYVDMLFNPNYDKPWHYLNLLGQLAVTQADNTTA</sequence>
<dbReference type="Proteomes" id="UP000032552">
    <property type="component" value="Unassembled WGS sequence"/>
</dbReference>
<keyword evidence="4" id="KW-0274">FAD</keyword>
<dbReference type="SUPFAM" id="SSF55424">
    <property type="entry name" value="FAD/NAD-linked reductases, dimerisation (C-terminal) domain"/>
    <property type="match status" value="1"/>
</dbReference>
<keyword evidence="3" id="KW-0285">Flavoprotein</keyword>
<evidence type="ECO:0000256" key="5">
    <source>
        <dbReference type="ARBA" id="ARBA00023002"/>
    </source>
</evidence>
<dbReference type="PRINTS" id="PR00411">
    <property type="entry name" value="PNDRDTASEI"/>
</dbReference>
<dbReference type="Pfam" id="PF07992">
    <property type="entry name" value="Pyr_redox_2"/>
    <property type="match status" value="1"/>
</dbReference>
<dbReference type="InterPro" id="IPR004099">
    <property type="entry name" value="Pyr_nucl-diS_OxRdtase_dimer"/>
</dbReference>
<evidence type="ECO:0000256" key="1">
    <source>
        <dbReference type="ARBA" id="ARBA00001974"/>
    </source>
</evidence>
<dbReference type="PRINTS" id="PR00368">
    <property type="entry name" value="FADPNR"/>
</dbReference>
<dbReference type="Gene3D" id="3.50.50.60">
    <property type="entry name" value="FAD/NAD(P)-binding domain"/>
    <property type="match status" value="2"/>
</dbReference>
<dbReference type="AlphaFoldDB" id="A0A0C9NYT9"/>
<evidence type="ECO:0000256" key="2">
    <source>
        <dbReference type="ARBA" id="ARBA00009130"/>
    </source>
</evidence>
<reference evidence="11" key="1">
    <citation type="submission" date="2014-05" db="EMBL/GenBank/DDBJ databases">
        <title>Whole genome sequencing of Lactobacillus casei NRIC0644.</title>
        <authorList>
            <person name="Atarashi H."/>
            <person name="Yoshida Y."/>
            <person name="Fujimura S."/>
            <person name="Tanaka N."/>
            <person name="Shiwa Y."/>
            <person name="Yoshikawa H."/>
            <person name="Okada S."/>
            <person name="Nakagawa J."/>
        </authorList>
    </citation>
    <scope>NUCLEOTIDE SEQUENCE [LARGE SCALE GENOMIC DNA]</scope>
    <source>
        <strain evidence="11">NRIC0644</strain>
    </source>
</reference>
<dbReference type="PANTHER" id="PTHR43429:SF1">
    <property type="entry name" value="NAD(P)H SULFUR OXIDOREDUCTASE (COA-DEPENDENT)"/>
    <property type="match status" value="1"/>
</dbReference>
<dbReference type="SUPFAM" id="SSF51905">
    <property type="entry name" value="FAD/NAD(P)-binding domain"/>
    <property type="match status" value="1"/>
</dbReference>
<dbReference type="InterPro" id="IPR016156">
    <property type="entry name" value="FAD/NAD-linked_Rdtase_dimer_sf"/>
</dbReference>
<comment type="caution">
    <text evidence="10">The sequence shown here is derived from an EMBL/GenBank/DDBJ whole genome shotgun (WGS) entry which is preliminary data.</text>
</comment>
<feature type="domain" description="Pyridine nucleotide-disulphide oxidoreductase dimerisation" evidence="8">
    <location>
        <begin position="334"/>
        <end position="429"/>
    </location>
</feature>
<evidence type="ECO:0000313" key="10">
    <source>
        <dbReference type="EMBL" id="GAN37210.1"/>
    </source>
</evidence>
<feature type="domain" description="FAD/NAD(P)-binding" evidence="9">
    <location>
        <begin position="3"/>
        <end position="308"/>
    </location>
</feature>
<proteinExistence type="inferred from homology"/>
<dbReference type="InterPro" id="IPR023753">
    <property type="entry name" value="FAD/NAD-binding_dom"/>
</dbReference>
<dbReference type="RefSeq" id="WP_022671595.1">
    <property type="nucleotide sequence ID" value="NZ_BAYM01000100.1"/>
</dbReference>
<dbReference type="EMBL" id="BAYM01000100">
    <property type="protein sequence ID" value="GAN37210.1"/>
    <property type="molecule type" value="Genomic_DNA"/>
</dbReference>
<name>A0A0C9NYT9_LACPA</name>
<dbReference type="PANTHER" id="PTHR43429">
    <property type="entry name" value="PYRIDINE NUCLEOTIDE-DISULFIDE OXIDOREDUCTASE DOMAIN-CONTAINING"/>
    <property type="match status" value="1"/>
</dbReference>
<comment type="cofactor">
    <cofactor evidence="1">
        <name>FAD</name>
        <dbReference type="ChEBI" id="CHEBI:57692"/>
    </cofactor>
</comment>
<dbReference type="GO" id="GO:0016491">
    <property type="term" value="F:oxidoreductase activity"/>
    <property type="evidence" value="ECO:0007669"/>
    <property type="project" value="UniProtKB-KW"/>
</dbReference>
<evidence type="ECO:0000259" key="9">
    <source>
        <dbReference type="Pfam" id="PF07992"/>
    </source>
</evidence>
<dbReference type="InterPro" id="IPR036188">
    <property type="entry name" value="FAD/NAD-bd_sf"/>
</dbReference>
<evidence type="ECO:0000256" key="3">
    <source>
        <dbReference type="ARBA" id="ARBA00022630"/>
    </source>
</evidence>
<gene>
    <name evidence="10" type="ORF">LC0644_1799</name>
</gene>
<keyword evidence="5" id="KW-0560">Oxidoreductase</keyword>
<evidence type="ECO:0000259" key="8">
    <source>
        <dbReference type="Pfam" id="PF02852"/>
    </source>
</evidence>
<keyword evidence="7" id="KW-0676">Redox-active center</keyword>
<dbReference type="InterPro" id="IPR050260">
    <property type="entry name" value="FAD-bd_OxRdtase"/>
</dbReference>
<dbReference type="Pfam" id="PF02852">
    <property type="entry name" value="Pyr_redox_dim"/>
    <property type="match status" value="1"/>
</dbReference>